<sequence>MRIMHVVLTPRHSGAEMLAATLAEVHTSTQFGVVGVMGINPCEDAFGPVWAKLKEQGVWCASPDRLLGRVGRLHFIRSMLRDFLPDVIVAHSVIPAAYARLALKFTTSAVPVVTVMHAATNDDYAGGLLRLSERILKRDAAAVVTVTETAANNYRLRCGVPRRLLTIPNGTDLDRFAFDENARRRLRAEFEVDEGVSVVLQVGRLSPVKNQAASVLALKDMLRAGLSVELWLAGLTEDPSYGDALKRLVEQHGLSGKVRFLGSRPDVAALLCAADVYVMPSEREAHSVAMIEALANGVPIVASTIPVFEFALRFPGVVTVDPASHRDYAASITKVLSAAHGRHQRDLTQYSIAHVARRYAALFDEVTSRTRFGADTAREGVT</sequence>
<feature type="domain" description="Glycosyltransferase subfamily 4-like N-terminal" evidence="2">
    <location>
        <begin position="59"/>
        <end position="175"/>
    </location>
</feature>
<keyword evidence="3" id="KW-0808">Transferase</keyword>
<dbReference type="PANTHER" id="PTHR12526">
    <property type="entry name" value="GLYCOSYLTRANSFERASE"/>
    <property type="match status" value="1"/>
</dbReference>
<gene>
    <name evidence="3" type="ORF">DLM46_20850</name>
</gene>
<dbReference type="GO" id="GO:0016757">
    <property type="term" value="F:glycosyltransferase activity"/>
    <property type="evidence" value="ECO:0007669"/>
    <property type="project" value="InterPro"/>
</dbReference>
<dbReference type="RefSeq" id="WP_115103339.1">
    <property type="nucleotide sequence ID" value="NZ_QHKS01000013.1"/>
</dbReference>
<evidence type="ECO:0000313" key="4">
    <source>
        <dbReference type="Proteomes" id="UP000254875"/>
    </source>
</evidence>
<dbReference type="Proteomes" id="UP000254875">
    <property type="component" value="Unassembled WGS sequence"/>
</dbReference>
<accession>A0A370N5C7</accession>
<proteinExistence type="predicted"/>
<keyword evidence="4" id="KW-1185">Reference proteome</keyword>
<dbReference type="AlphaFoldDB" id="A0A370N5C7"/>
<evidence type="ECO:0000313" key="3">
    <source>
        <dbReference type="EMBL" id="RDK00802.1"/>
    </source>
</evidence>
<dbReference type="Pfam" id="PF13439">
    <property type="entry name" value="Glyco_transf_4"/>
    <property type="match status" value="1"/>
</dbReference>
<dbReference type="Gene3D" id="3.40.50.2000">
    <property type="entry name" value="Glycogen Phosphorylase B"/>
    <property type="match status" value="2"/>
</dbReference>
<comment type="caution">
    <text evidence="3">The sequence shown here is derived from an EMBL/GenBank/DDBJ whole genome shotgun (WGS) entry which is preliminary data.</text>
</comment>
<dbReference type="OrthoDB" id="8994075at2"/>
<protein>
    <submittedName>
        <fullName evidence="3">Glycosyl transferase</fullName>
    </submittedName>
</protein>
<organism evidence="3 4">
    <name type="scientific">Paraburkholderia lacunae</name>
    <dbReference type="NCBI Taxonomy" id="2211104"/>
    <lineage>
        <taxon>Bacteria</taxon>
        <taxon>Pseudomonadati</taxon>
        <taxon>Pseudomonadota</taxon>
        <taxon>Betaproteobacteria</taxon>
        <taxon>Burkholderiales</taxon>
        <taxon>Burkholderiaceae</taxon>
        <taxon>Paraburkholderia</taxon>
    </lineage>
</organism>
<dbReference type="SUPFAM" id="SSF53756">
    <property type="entry name" value="UDP-Glycosyltransferase/glycogen phosphorylase"/>
    <property type="match status" value="1"/>
</dbReference>
<feature type="domain" description="Glycosyl transferase family 1" evidence="1">
    <location>
        <begin position="184"/>
        <end position="350"/>
    </location>
</feature>
<dbReference type="InterPro" id="IPR028098">
    <property type="entry name" value="Glyco_trans_4-like_N"/>
</dbReference>
<name>A0A370N5C7_9BURK</name>
<dbReference type="Pfam" id="PF00534">
    <property type="entry name" value="Glycos_transf_1"/>
    <property type="match status" value="1"/>
</dbReference>
<evidence type="ECO:0000259" key="2">
    <source>
        <dbReference type="Pfam" id="PF13439"/>
    </source>
</evidence>
<reference evidence="4" key="1">
    <citation type="submission" date="2018-05" db="EMBL/GenBank/DDBJ databases">
        <authorList>
            <person name="Feng T."/>
        </authorList>
    </citation>
    <scope>NUCLEOTIDE SEQUENCE [LARGE SCALE GENOMIC DNA]</scope>
    <source>
        <strain evidence="4">S27</strain>
    </source>
</reference>
<dbReference type="EMBL" id="QHKS01000013">
    <property type="protein sequence ID" value="RDK00802.1"/>
    <property type="molecule type" value="Genomic_DNA"/>
</dbReference>
<dbReference type="InterPro" id="IPR001296">
    <property type="entry name" value="Glyco_trans_1"/>
</dbReference>
<evidence type="ECO:0000259" key="1">
    <source>
        <dbReference type="Pfam" id="PF00534"/>
    </source>
</evidence>